<name>A0ABQ7KQY3_BRACM</name>
<sequence length="715" mass="82358">MNNLTKVRSSERTDQTDRAVPRASGLELRLEPRPDDRTDRTTARLPRQPRHSKTHARAILTLGREGTEDRHAFLSGGPSEQSRQRPYLYPVHPSALDRGYIKSHSASLDDPFIPSQFQKGRIKWYKSHSTVRYWLGGGRQILLAEEKSSLGVVNTDFQTNSLILLSCVHLLVKMFETDQRRLFSQFEVREFCDNLLEGVVKALKDVTKIQKKRTTTRAPVAKPSLFINKKPKGKYENNIEDLKDFSDSLPIFDEYGEELMESLIICEDECDLRSPKSDFMFNDEETNGLTCFEPKHPSSLVLISQDFEEEPIDYSHQGSLLGTRRPMDVDLCPIYDEEDELGPAFDEKPLSITPFIMENRLCFDPDTTPTPLSKEHCKELCIISYVPDLFDKVSYNEIKLSGLDHLENSFELDLQQLVFCSRKSFDSFVFKENSFSVSSYRHELITGILFASSYALDDFMVSTLLEHNSHRAETDFCGDSVLKSVYSYSESDLELLNCAIMCPDTILVYNTYFDRLHDDLKRLLHDKHDQSPGGVRNRSRDLADQFEIWRCIPPEKLEMANLLSDEPTINSVMPKVNIHVLDVQESLGLMVFQNIQKQTCLGQMEKPIKYWLREKMDFDQASKGHVLAHIRSIFFTFQSLGRGYIKRQSKFQSKTLFSQVFVSIFIVLFLAHFSLELYNLLAPSKLIYFVGLVRYIKHRIETLLLLDLCVISSNN</sequence>
<feature type="transmembrane region" description="Helical" evidence="2">
    <location>
        <begin position="656"/>
        <end position="674"/>
    </location>
</feature>
<dbReference type="EMBL" id="JADBGQ010000010">
    <property type="protein sequence ID" value="KAG5375448.1"/>
    <property type="molecule type" value="Genomic_DNA"/>
</dbReference>
<evidence type="ECO:0000256" key="1">
    <source>
        <dbReference type="SAM" id="MobiDB-lite"/>
    </source>
</evidence>
<dbReference type="Proteomes" id="UP000823674">
    <property type="component" value="Chromosome A10"/>
</dbReference>
<accession>A0ABQ7KQY3</accession>
<feature type="compositionally biased region" description="Basic and acidic residues" evidence="1">
    <location>
        <begin position="8"/>
        <end position="20"/>
    </location>
</feature>
<keyword evidence="4" id="KW-1185">Reference proteome</keyword>
<keyword evidence="2" id="KW-1133">Transmembrane helix</keyword>
<evidence type="ECO:0000313" key="3">
    <source>
        <dbReference type="EMBL" id="KAG5375448.1"/>
    </source>
</evidence>
<feature type="region of interest" description="Disordered" evidence="1">
    <location>
        <begin position="1"/>
        <end position="56"/>
    </location>
</feature>
<organism evidence="3 4">
    <name type="scientific">Brassica rapa subsp. trilocularis</name>
    <dbReference type="NCBI Taxonomy" id="1813537"/>
    <lineage>
        <taxon>Eukaryota</taxon>
        <taxon>Viridiplantae</taxon>
        <taxon>Streptophyta</taxon>
        <taxon>Embryophyta</taxon>
        <taxon>Tracheophyta</taxon>
        <taxon>Spermatophyta</taxon>
        <taxon>Magnoliopsida</taxon>
        <taxon>eudicotyledons</taxon>
        <taxon>Gunneridae</taxon>
        <taxon>Pentapetalae</taxon>
        <taxon>rosids</taxon>
        <taxon>malvids</taxon>
        <taxon>Brassicales</taxon>
        <taxon>Brassicaceae</taxon>
        <taxon>Brassiceae</taxon>
        <taxon>Brassica</taxon>
    </lineage>
</organism>
<keyword evidence="2" id="KW-0472">Membrane</keyword>
<keyword evidence="2" id="KW-0812">Transmembrane</keyword>
<reference evidence="3 4" key="1">
    <citation type="submission" date="2021-03" db="EMBL/GenBank/DDBJ databases">
        <authorList>
            <person name="King G.J."/>
            <person name="Bancroft I."/>
            <person name="Baten A."/>
            <person name="Bloomfield J."/>
            <person name="Borpatragohain P."/>
            <person name="He Z."/>
            <person name="Irish N."/>
            <person name="Irwin J."/>
            <person name="Liu K."/>
            <person name="Mauleon R.P."/>
            <person name="Moore J."/>
            <person name="Morris R."/>
            <person name="Ostergaard L."/>
            <person name="Wang B."/>
            <person name="Wells R."/>
        </authorList>
    </citation>
    <scope>NUCLEOTIDE SEQUENCE [LARGE SCALE GENOMIC DNA]</scope>
    <source>
        <strain evidence="3">R-o-18</strain>
        <tissue evidence="3">Leaf</tissue>
    </source>
</reference>
<evidence type="ECO:0000313" key="4">
    <source>
        <dbReference type="Proteomes" id="UP000823674"/>
    </source>
</evidence>
<protein>
    <submittedName>
        <fullName evidence="3">Uncharacterized protein</fullName>
    </submittedName>
</protein>
<feature type="compositionally biased region" description="Basic residues" evidence="1">
    <location>
        <begin position="47"/>
        <end position="56"/>
    </location>
</feature>
<proteinExistence type="predicted"/>
<gene>
    <name evidence="3" type="primary">A10g502470.1_BraROA</name>
    <name evidence="3" type="ORF">IGI04_040044</name>
</gene>
<comment type="caution">
    <text evidence="3">The sequence shown here is derived from an EMBL/GenBank/DDBJ whole genome shotgun (WGS) entry which is preliminary data.</text>
</comment>
<feature type="compositionally biased region" description="Basic and acidic residues" evidence="1">
    <location>
        <begin position="28"/>
        <end position="42"/>
    </location>
</feature>
<evidence type="ECO:0000256" key="2">
    <source>
        <dbReference type="SAM" id="Phobius"/>
    </source>
</evidence>